<protein>
    <submittedName>
        <fullName evidence="2">Uncharacterized protein</fullName>
    </submittedName>
</protein>
<dbReference type="Proteomes" id="UP001499863">
    <property type="component" value="Unassembled WGS sequence"/>
</dbReference>
<feature type="region of interest" description="Disordered" evidence="1">
    <location>
        <begin position="34"/>
        <end position="103"/>
    </location>
</feature>
<gene>
    <name evidence="2" type="ORF">GCM10009639_62080</name>
</gene>
<dbReference type="EMBL" id="BAAAKJ010000399">
    <property type="protein sequence ID" value="GAA1410871.1"/>
    <property type="molecule type" value="Genomic_DNA"/>
</dbReference>
<accession>A0ABN1YFV4</accession>
<name>A0ABN1YFV4_9ACTN</name>
<evidence type="ECO:0000256" key="1">
    <source>
        <dbReference type="SAM" id="MobiDB-lite"/>
    </source>
</evidence>
<proteinExistence type="predicted"/>
<organism evidence="2 3">
    <name type="scientific">Kitasatospora putterlickiae</name>
    <dbReference type="NCBI Taxonomy" id="221725"/>
    <lineage>
        <taxon>Bacteria</taxon>
        <taxon>Bacillati</taxon>
        <taxon>Actinomycetota</taxon>
        <taxon>Actinomycetes</taxon>
        <taxon>Kitasatosporales</taxon>
        <taxon>Streptomycetaceae</taxon>
        <taxon>Kitasatospora</taxon>
    </lineage>
</organism>
<sequence length="103" mass="10505">MARLWNHSRSSPTGITARATSAVATARPTALVRASAAQHPSGTSTYAHPSTIPTGTPRPTADIPGGDPSAVEGSAVGGRRTWAGQRARTASVTSPARRGSFKV</sequence>
<reference evidence="2 3" key="1">
    <citation type="journal article" date="2019" name="Int. J. Syst. Evol. Microbiol.">
        <title>The Global Catalogue of Microorganisms (GCM) 10K type strain sequencing project: providing services to taxonomists for standard genome sequencing and annotation.</title>
        <authorList>
            <consortium name="The Broad Institute Genomics Platform"/>
            <consortium name="The Broad Institute Genome Sequencing Center for Infectious Disease"/>
            <person name="Wu L."/>
            <person name="Ma J."/>
        </authorList>
    </citation>
    <scope>NUCLEOTIDE SEQUENCE [LARGE SCALE GENOMIC DNA]</scope>
    <source>
        <strain evidence="2 3">JCM 12393</strain>
    </source>
</reference>
<feature type="compositionally biased region" description="Polar residues" evidence="1">
    <location>
        <begin position="38"/>
        <end position="54"/>
    </location>
</feature>
<evidence type="ECO:0000313" key="2">
    <source>
        <dbReference type="EMBL" id="GAA1410871.1"/>
    </source>
</evidence>
<keyword evidence="3" id="KW-1185">Reference proteome</keyword>
<evidence type="ECO:0000313" key="3">
    <source>
        <dbReference type="Proteomes" id="UP001499863"/>
    </source>
</evidence>
<comment type="caution">
    <text evidence="2">The sequence shown here is derived from an EMBL/GenBank/DDBJ whole genome shotgun (WGS) entry which is preliminary data.</text>
</comment>